<proteinExistence type="predicted"/>
<dbReference type="AlphaFoldDB" id="A0A7S2DFS9"/>
<evidence type="ECO:0000256" key="1">
    <source>
        <dbReference type="SAM" id="MobiDB-lite"/>
    </source>
</evidence>
<protein>
    <submittedName>
        <fullName evidence="2">Uncharacterized protein</fullName>
    </submittedName>
</protein>
<accession>A0A7S2DFS9</accession>
<reference evidence="2" key="1">
    <citation type="submission" date="2021-01" db="EMBL/GenBank/DDBJ databases">
        <authorList>
            <person name="Corre E."/>
            <person name="Pelletier E."/>
            <person name="Niang G."/>
            <person name="Scheremetjew M."/>
            <person name="Finn R."/>
            <person name="Kale V."/>
            <person name="Holt S."/>
            <person name="Cochrane G."/>
            <person name="Meng A."/>
            <person name="Brown T."/>
            <person name="Cohen L."/>
        </authorList>
    </citation>
    <scope>NUCLEOTIDE SEQUENCE</scope>
    <source>
        <strain evidence="2">UTEX LB 985</strain>
    </source>
</reference>
<name>A0A7S2DFS9_9EUKA</name>
<organism evidence="2">
    <name type="scientific">Haptolina brevifila</name>
    <dbReference type="NCBI Taxonomy" id="156173"/>
    <lineage>
        <taxon>Eukaryota</taxon>
        <taxon>Haptista</taxon>
        <taxon>Haptophyta</taxon>
        <taxon>Prymnesiophyceae</taxon>
        <taxon>Prymnesiales</taxon>
        <taxon>Prymnesiaceae</taxon>
        <taxon>Haptolina</taxon>
    </lineage>
</organism>
<dbReference type="EMBL" id="HBGU01030937">
    <property type="protein sequence ID" value="CAD9453342.1"/>
    <property type="molecule type" value="Transcribed_RNA"/>
</dbReference>
<feature type="region of interest" description="Disordered" evidence="1">
    <location>
        <begin position="1"/>
        <end position="36"/>
    </location>
</feature>
<gene>
    <name evidence="2" type="ORF">CBRE1094_LOCUS16924</name>
</gene>
<sequence length="147" mass="15923">MEGSDKGSRPGLPQLCKSAHPQKRPPSGEEELAGEVAAKRQRLAELRAEEAVRAQRAQAAEAHRARRAKKDAATAAIAAEMEARELERLKLKAELKAVMTQAGRVLQQCDWDAMGPEWSTKVARYKQLRLSGRDGTTSCLGMSGGTG</sequence>
<evidence type="ECO:0000313" key="2">
    <source>
        <dbReference type="EMBL" id="CAD9453342.1"/>
    </source>
</evidence>